<feature type="non-terminal residue" evidence="1">
    <location>
        <position position="1"/>
    </location>
</feature>
<evidence type="ECO:0000313" key="1">
    <source>
        <dbReference type="EMBL" id="KKM01571.1"/>
    </source>
</evidence>
<sequence>SWETVVLTGIYNTWEVNNTPLMLYNNFSLNDNDLEQLKYDIINEYDSIIPPISEIPRSDYNLDLNNRNDVLDALVGPEIRLGNYLILTEGDGMELGRLDLILNKIFLRRIINY</sequence>
<reference evidence="1" key="1">
    <citation type="journal article" date="2015" name="Nature">
        <title>Complex archaea that bridge the gap between prokaryotes and eukaryotes.</title>
        <authorList>
            <person name="Spang A."/>
            <person name="Saw J.H."/>
            <person name="Jorgensen S.L."/>
            <person name="Zaremba-Niedzwiedzka K."/>
            <person name="Martijn J."/>
            <person name="Lind A.E."/>
            <person name="van Eijk R."/>
            <person name="Schleper C."/>
            <person name="Guy L."/>
            <person name="Ettema T.J."/>
        </authorList>
    </citation>
    <scope>NUCLEOTIDE SEQUENCE</scope>
</reference>
<protein>
    <submittedName>
        <fullName evidence="1">Uncharacterized protein</fullName>
    </submittedName>
</protein>
<name>A0A0F9J6Q6_9ZZZZ</name>
<accession>A0A0F9J6Q6</accession>
<gene>
    <name evidence="1" type="ORF">LCGC14_1793090</name>
</gene>
<comment type="caution">
    <text evidence="1">The sequence shown here is derived from an EMBL/GenBank/DDBJ whole genome shotgun (WGS) entry which is preliminary data.</text>
</comment>
<dbReference type="AlphaFoldDB" id="A0A0F9J6Q6"/>
<dbReference type="EMBL" id="LAZR01017161">
    <property type="protein sequence ID" value="KKM01571.1"/>
    <property type="molecule type" value="Genomic_DNA"/>
</dbReference>
<proteinExistence type="predicted"/>
<organism evidence="1">
    <name type="scientific">marine sediment metagenome</name>
    <dbReference type="NCBI Taxonomy" id="412755"/>
    <lineage>
        <taxon>unclassified sequences</taxon>
        <taxon>metagenomes</taxon>
        <taxon>ecological metagenomes</taxon>
    </lineage>
</organism>